<proteinExistence type="predicted"/>
<organism evidence="1 2">
    <name type="scientific">Pleurodeles waltl</name>
    <name type="common">Iberian ribbed newt</name>
    <dbReference type="NCBI Taxonomy" id="8319"/>
    <lineage>
        <taxon>Eukaryota</taxon>
        <taxon>Metazoa</taxon>
        <taxon>Chordata</taxon>
        <taxon>Craniata</taxon>
        <taxon>Vertebrata</taxon>
        <taxon>Euteleostomi</taxon>
        <taxon>Amphibia</taxon>
        <taxon>Batrachia</taxon>
        <taxon>Caudata</taxon>
        <taxon>Salamandroidea</taxon>
        <taxon>Salamandridae</taxon>
        <taxon>Pleurodelinae</taxon>
        <taxon>Pleurodeles</taxon>
    </lineage>
</organism>
<dbReference type="AlphaFoldDB" id="A0AAV7SDV8"/>
<evidence type="ECO:0000313" key="2">
    <source>
        <dbReference type="Proteomes" id="UP001066276"/>
    </source>
</evidence>
<evidence type="ECO:0000313" key="1">
    <source>
        <dbReference type="EMBL" id="KAJ1162188.1"/>
    </source>
</evidence>
<sequence length="67" mass="7223">MLQPLRARFSRPRTVGRAASSEGAGQLQVLPAVWCKHRRPEADLACGITTAIGFKQLKGLVVGCLSF</sequence>
<keyword evidence="2" id="KW-1185">Reference proteome</keyword>
<accession>A0AAV7SDV8</accession>
<name>A0AAV7SDV8_PLEWA</name>
<dbReference type="EMBL" id="JANPWB010000008">
    <property type="protein sequence ID" value="KAJ1162188.1"/>
    <property type="molecule type" value="Genomic_DNA"/>
</dbReference>
<comment type="caution">
    <text evidence="1">The sequence shown here is derived from an EMBL/GenBank/DDBJ whole genome shotgun (WGS) entry which is preliminary data.</text>
</comment>
<gene>
    <name evidence="1" type="ORF">NDU88_002663</name>
</gene>
<dbReference type="Proteomes" id="UP001066276">
    <property type="component" value="Chromosome 4_2"/>
</dbReference>
<protein>
    <submittedName>
        <fullName evidence="1">Uncharacterized protein</fullName>
    </submittedName>
</protein>
<reference evidence="1" key="1">
    <citation type="journal article" date="2022" name="bioRxiv">
        <title>Sequencing and chromosome-scale assembly of the giantPleurodeles waltlgenome.</title>
        <authorList>
            <person name="Brown T."/>
            <person name="Elewa A."/>
            <person name="Iarovenko S."/>
            <person name="Subramanian E."/>
            <person name="Araus A.J."/>
            <person name="Petzold A."/>
            <person name="Susuki M."/>
            <person name="Suzuki K.-i.T."/>
            <person name="Hayashi T."/>
            <person name="Toyoda A."/>
            <person name="Oliveira C."/>
            <person name="Osipova E."/>
            <person name="Leigh N.D."/>
            <person name="Simon A."/>
            <person name="Yun M.H."/>
        </authorList>
    </citation>
    <scope>NUCLEOTIDE SEQUENCE</scope>
    <source>
        <strain evidence="1">20211129_DDA</strain>
        <tissue evidence="1">Liver</tissue>
    </source>
</reference>